<keyword evidence="7 9" id="KW-1133">Transmembrane helix</keyword>
<dbReference type="InterPro" id="IPR050739">
    <property type="entry name" value="MFP"/>
</dbReference>
<dbReference type="NCBIfam" id="TIGR01843">
    <property type="entry name" value="type_I_hlyD"/>
    <property type="match status" value="1"/>
</dbReference>
<feature type="domain" description="AprE-like beta-barrel" evidence="12">
    <location>
        <begin position="338"/>
        <end position="429"/>
    </location>
</feature>
<dbReference type="Proteomes" id="UP000444316">
    <property type="component" value="Unassembled WGS sequence"/>
</dbReference>
<gene>
    <name evidence="13" type="ORF">GTP23_02840</name>
</gene>
<keyword evidence="6 9" id="KW-0812">Transmembrane</keyword>
<keyword evidence="8 9" id="KW-0472">Membrane</keyword>
<dbReference type="Pfam" id="PF26002">
    <property type="entry name" value="Beta-barrel_AprE"/>
    <property type="match status" value="1"/>
</dbReference>
<dbReference type="PANTHER" id="PTHR30386">
    <property type="entry name" value="MEMBRANE FUSION SUBUNIT OF EMRAB-TOLC MULTIDRUG EFFLUX PUMP"/>
    <property type="match status" value="1"/>
</dbReference>
<evidence type="ECO:0000256" key="3">
    <source>
        <dbReference type="ARBA" id="ARBA00022448"/>
    </source>
</evidence>
<dbReference type="InterPro" id="IPR058781">
    <property type="entry name" value="HH_AprE-like"/>
</dbReference>
<protein>
    <recommendedName>
        <fullName evidence="9">Membrane fusion protein (MFP) family protein</fullName>
    </recommendedName>
</protein>
<dbReference type="EMBL" id="WWCL01000001">
    <property type="protein sequence ID" value="MYN44003.1"/>
    <property type="molecule type" value="Genomic_DNA"/>
</dbReference>
<feature type="transmembrane region" description="Helical" evidence="9">
    <location>
        <begin position="33"/>
        <end position="51"/>
    </location>
</feature>
<dbReference type="InterPro" id="IPR058982">
    <property type="entry name" value="Beta-barrel_AprE"/>
</dbReference>
<evidence type="ECO:0000256" key="1">
    <source>
        <dbReference type="ARBA" id="ARBA00004377"/>
    </source>
</evidence>
<evidence type="ECO:0000256" key="7">
    <source>
        <dbReference type="ARBA" id="ARBA00022989"/>
    </source>
</evidence>
<accession>A0A845HSN9</accession>
<dbReference type="GO" id="GO:0015031">
    <property type="term" value="P:protein transport"/>
    <property type="evidence" value="ECO:0007669"/>
    <property type="project" value="InterPro"/>
</dbReference>
<dbReference type="InterPro" id="IPR010129">
    <property type="entry name" value="T1SS_HlyD"/>
</dbReference>
<dbReference type="GO" id="GO:0005886">
    <property type="term" value="C:plasma membrane"/>
    <property type="evidence" value="ECO:0007669"/>
    <property type="project" value="UniProtKB-SubCell"/>
</dbReference>
<dbReference type="PANTHER" id="PTHR30386:SF17">
    <property type="entry name" value="ALKALINE PROTEASE SECRETION PROTEIN APRE"/>
    <property type="match status" value="1"/>
</dbReference>
<comment type="caution">
    <text evidence="13">The sequence shown here is derived from an EMBL/GenBank/DDBJ whole genome shotgun (WGS) entry which is preliminary data.</text>
</comment>
<dbReference type="AlphaFoldDB" id="A0A845HSN9"/>
<evidence type="ECO:0000256" key="10">
    <source>
        <dbReference type="SAM" id="Coils"/>
    </source>
</evidence>
<comment type="similarity">
    <text evidence="2 9">Belongs to the membrane fusion protein (MFP) (TC 8.A.1) family.</text>
</comment>
<keyword evidence="14" id="KW-1185">Reference proteome</keyword>
<name>A0A845HSN9_9BURK</name>
<keyword evidence="5 9" id="KW-0997">Cell inner membrane</keyword>
<evidence type="ECO:0000256" key="5">
    <source>
        <dbReference type="ARBA" id="ARBA00022519"/>
    </source>
</evidence>
<evidence type="ECO:0000313" key="13">
    <source>
        <dbReference type="EMBL" id="MYN44003.1"/>
    </source>
</evidence>
<keyword evidence="10" id="KW-0175">Coiled coil</keyword>
<dbReference type="Gene3D" id="2.40.50.100">
    <property type="match status" value="1"/>
</dbReference>
<feature type="domain" description="AprE-like long alpha-helical hairpin" evidence="11">
    <location>
        <begin position="107"/>
        <end position="292"/>
    </location>
</feature>
<dbReference type="Pfam" id="PF25994">
    <property type="entry name" value="HH_AprE"/>
    <property type="match status" value="1"/>
</dbReference>
<evidence type="ECO:0000259" key="12">
    <source>
        <dbReference type="Pfam" id="PF26002"/>
    </source>
</evidence>
<evidence type="ECO:0000259" key="11">
    <source>
        <dbReference type="Pfam" id="PF25994"/>
    </source>
</evidence>
<reference evidence="13" key="1">
    <citation type="submission" date="2019-12" db="EMBL/GenBank/DDBJ databases">
        <title>Novel species isolated from a subtropical stream in China.</title>
        <authorList>
            <person name="Lu H."/>
        </authorList>
    </citation>
    <scope>NUCLEOTIDE SEQUENCE [LARGE SCALE GENOMIC DNA]</scope>
    <source>
        <strain evidence="13">FT93W</strain>
    </source>
</reference>
<evidence type="ECO:0000256" key="8">
    <source>
        <dbReference type="ARBA" id="ARBA00023136"/>
    </source>
</evidence>
<dbReference type="Gene3D" id="2.40.30.170">
    <property type="match status" value="1"/>
</dbReference>
<evidence type="ECO:0000313" key="14">
    <source>
        <dbReference type="Proteomes" id="UP000444316"/>
    </source>
</evidence>
<evidence type="ECO:0000256" key="2">
    <source>
        <dbReference type="ARBA" id="ARBA00009477"/>
    </source>
</evidence>
<keyword evidence="4 9" id="KW-1003">Cell membrane</keyword>
<evidence type="ECO:0000256" key="4">
    <source>
        <dbReference type="ARBA" id="ARBA00022475"/>
    </source>
</evidence>
<proteinExistence type="inferred from homology"/>
<feature type="coiled-coil region" evidence="10">
    <location>
        <begin position="181"/>
        <end position="215"/>
    </location>
</feature>
<dbReference type="RefSeq" id="WP_161033767.1">
    <property type="nucleotide sequence ID" value="NZ_WWCL01000001.1"/>
</dbReference>
<keyword evidence="3 9" id="KW-0813">Transport</keyword>
<dbReference type="PRINTS" id="PR01490">
    <property type="entry name" value="RTXTOXIND"/>
</dbReference>
<evidence type="ECO:0000256" key="9">
    <source>
        <dbReference type="RuleBase" id="RU365093"/>
    </source>
</evidence>
<comment type="subcellular location">
    <subcellularLocation>
        <location evidence="1 9">Cell inner membrane</location>
        <topology evidence="1 9">Single-pass membrane protein</topology>
    </subcellularLocation>
</comment>
<organism evidence="13 14">
    <name type="scientific">Duganella fentianensis</name>
    <dbReference type="NCBI Taxonomy" id="2692177"/>
    <lineage>
        <taxon>Bacteria</taxon>
        <taxon>Pseudomonadati</taxon>
        <taxon>Pseudomonadota</taxon>
        <taxon>Betaproteobacteria</taxon>
        <taxon>Burkholderiales</taxon>
        <taxon>Oxalobacteraceae</taxon>
        <taxon>Telluria group</taxon>
        <taxon>Duganella</taxon>
    </lineage>
</organism>
<evidence type="ECO:0000256" key="6">
    <source>
        <dbReference type="ARBA" id="ARBA00022692"/>
    </source>
</evidence>
<sequence length="452" mass="49291">MNMISKKDPAVEVISHDVAQVPVNTDASSYARTGWTICLVGVIGFLLWANFAPLDKGVPLSGTVVKEGNRKAVQYFGGGIVQDILVNDGDHVKAGQVLVRMNNVQVKSALDVTLAQYLSTRALEARLKAELAGKGNVPFPPELERYKSDDRVSGLLALQAQLMTSRQVSLQNELASADESIAGIEAQIHGLEQSRDSKKEQLAILKEQVDSTRDLAKDGFIARNRFLDLQRSYVQMSGAIAEDVGNIGRSRRQVSELHLKKTQRQQDYQKELRTQLTETQKEASALAGRLEGQEFEANNVEVKSPADGVVLGSNVFTRGGVVAPGAKMMEIVPAEDALVVEGQLAVNLVDKVHPGLPVEIMLSAFNSNKTPHIPAEVVTVAADRSVEERTGAPYYKVRVRVTKAGLKLIASHKLNVVPGMPADLFVKTGERSMMNYLLKPLYDRAKTSLSEE</sequence>